<dbReference type="PANTHER" id="PTHR14379">
    <property type="entry name" value="LIMKAIN B LKAP"/>
    <property type="match status" value="1"/>
</dbReference>
<proteinExistence type="predicted"/>
<dbReference type="CDD" id="cd10910">
    <property type="entry name" value="PIN_limkain_b1_N_like"/>
    <property type="match status" value="1"/>
</dbReference>
<keyword evidence="2" id="KW-1185">Reference proteome</keyword>
<dbReference type="Pfam" id="PF01936">
    <property type="entry name" value="NYN"/>
    <property type="match status" value="1"/>
</dbReference>
<feature type="domain" description="NYN" evidence="1">
    <location>
        <begin position="14"/>
        <end position="115"/>
    </location>
</feature>
<sequence length="228" mass="25291">MMKPPTEEAAAAPITVYWDIKGCPVPDGYDPRRVDPCIKRYLRNLGYSGPITITAVGVLSEVPKDILEAVSTTGISLLTCAYDPTDMIDLSLDYFQLDPTPSNMMVISSLPDYVPPNFVNENGRGGYYDIFPFPFDSTPEAAEYLWKYSLLGLADPSVLVEEDNCNDTSGESVRWVCPACHDLLGQGFENFITHLSSPEHEHEVYIKKPSLPNLENGLTPVVRPFLKP</sequence>
<dbReference type="InterPro" id="IPR024768">
    <property type="entry name" value="Marf1"/>
</dbReference>
<dbReference type="GeneID" id="104740138"/>
<dbReference type="RefSeq" id="XP_019090995.1">
    <property type="nucleotide sequence ID" value="XM_019235450.1"/>
</dbReference>
<reference evidence="2" key="1">
    <citation type="journal article" date="2014" name="Nat. Commun.">
        <title>The emerging biofuel crop Camelina sativa retains a highly undifferentiated hexaploid genome structure.</title>
        <authorList>
            <person name="Kagale S."/>
            <person name="Koh C."/>
            <person name="Nixon J."/>
            <person name="Bollina V."/>
            <person name="Clarke W.E."/>
            <person name="Tuteja R."/>
            <person name="Spillane C."/>
            <person name="Robinson S.J."/>
            <person name="Links M.G."/>
            <person name="Clarke C."/>
            <person name="Higgins E.E."/>
            <person name="Huebert T."/>
            <person name="Sharpe A.G."/>
            <person name="Parkin I.A."/>
        </authorList>
    </citation>
    <scope>NUCLEOTIDE SEQUENCE [LARGE SCALE GENOMIC DNA]</scope>
    <source>
        <strain evidence="2">cv. DH55</strain>
    </source>
</reference>
<dbReference type="PANTHER" id="PTHR14379:SF19">
    <property type="entry name" value="ENDONUCLEASE OR GLYCOSYL HYDROLASE-RELATED"/>
    <property type="match status" value="1"/>
</dbReference>
<accession>A0ABM1QW57</accession>
<evidence type="ECO:0000313" key="3">
    <source>
        <dbReference type="RefSeq" id="XP_019090995.1"/>
    </source>
</evidence>
<gene>
    <name evidence="3" type="primary">LOC104740138</name>
</gene>
<organism evidence="2 3">
    <name type="scientific">Camelina sativa</name>
    <name type="common">False flax</name>
    <name type="synonym">Myagrum sativum</name>
    <dbReference type="NCBI Taxonomy" id="90675"/>
    <lineage>
        <taxon>Eukaryota</taxon>
        <taxon>Viridiplantae</taxon>
        <taxon>Streptophyta</taxon>
        <taxon>Embryophyta</taxon>
        <taxon>Tracheophyta</taxon>
        <taxon>Spermatophyta</taxon>
        <taxon>Magnoliopsida</taxon>
        <taxon>eudicotyledons</taxon>
        <taxon>Gunneridae</taxon>
        <taxon>Pentapetalae</taxon>
        <taxon>rosids</taxon>
        <taxon>malvids</taxon>
        <taxon>Brassicales</taxon>
        <taxon>Brassicaceae</taxon>
        <taxon>Camelineae</taxon>
        <taxon>Camelina</taxon>
    </lineage>
</organism>
<dbReference type="InterPro" id="IPR021139">
    <property type="entry name" value="NYN"/>
</dbReference>
<protein>
    <submittedName>
        <fullName evidence="3">Uncharacterized protein LOC104740138</fullName>
    </submittedName>
</protein>
<reference evidence="3" key="2">
    <citation type="submission" date="2025-08" db="UniProtKB">
        <authorList>
            <consortium name="RefSeq"/>
        </authorList>
    </citation>
    <scope>IDENTIFICATION</scope>
    <source>
        <tissue evidence="3">Leaf</tissue>
    </source>
</reference>
<evidence type="ECO:0000313" key="2">
    <source>
        <dbReference type="Proteomes" id="UP000694864"/>
    </source>
</evidence>
<name>A0ABM1QW57_CAMSA</name>
<dbReference type="Proteomes" id="UP000694864">
    <property type="component" value="Chromosome 14"/>
</dbReference>
<evidence type="ECO:0000259" key="1">
    <source>
        <dbReference type="Pfam" id="PF01936"/>
    </source>
</evidence>